<reference evidence="1 2" key="1">
    <citation type="submission" date="2019-06" db="EMBL/GenBank/DDBJ databases">
        <authorList>
            <person name="Palmer J.M."/>
        </authorList>
    </citation>
    <scope>NUCLEOTIDE SEQUENCE [LARGE SCALE GENOMIC DNA]</scope>
    <source>
        <strain evidence="1 2">TWF102</strain>
    </source>
</reference>
<proteinExistence type="predicted"/>
<organism evidence="1 2">
    <name type="scientific">Orbilia oligospora</name>
    <name type="common">Nematode-trapping fungus</name>
    <name type="synonym">Arthrobotrys oligospora</name>
    <dbReference type="NCBI Taxonomy" id="2813651"/>
    <lineage>
        <taxon>Eukaryota</taxon>
        <taxon>Fungi</taxon>
        <taxon>Dikarya</taxon>
        <taxon>Ascomycota</taxon>
        <taxon>Pezizomycotina</taxon>
        <taxon>Orbiliomycetes</taxon>
        <taxon>Orbiliales</taxon>
        <taxon>Orbiliaceae</taxon>
        <taxon>Orbilia</taxon>
    </lineage>
</organism>
<gene>
    <name evidence="1" type="ORF">TWF102_010009</name>
</gene>
<dbReference type="AlphaFoldDB" id="A0A7C8JL82"/>
<evidence type="ECO:0000313" key="2">
    <source>
        <dbReference type="Proteomes" id="UP000475325"/>
    </source>
</evidence>
<dbReference type="EMBL" id="WIQW01000007">
    <property type="protein sequence ID" value="KAF3109236.1"/>
    <property type="molecule type" value="Genomic_DNA"/>
</dbReference>
<sequence length="106" mass="11423">MNIQLDSWEIEANRRLQQPCGSSSNSSIRLPRRIYRLRNNFQRTAVAWEIAGHGDEFGVDGSRVFDVTRWVAGCDGVGCGATGGLLCGAGFAGFSGVWEGEGGAVW</sequence>
<comment type="caution">
    <text evidence="1">The sequence shown here is derived from an EMBL/GenBank/DDBJ whole genome shotgun (WGS) entry which is preliminary data.</text>
</comment>
<protein>
    <submittedName>
        <fullName evidence="1">Uncharacterized protein</fullName>
    </submittedName>
</protein>
<evidence type="ECO:0000313" key="1">
    <source>
        <dbReference type="EMBL" id="KAF3109236.1"/>
    </source>
</evidence>
<dbReference type="Proteomes" id="UP000475325">
    <property type="component" value="Unassembled WGS sequence"/>
</dbReference>
<name>A0A7C8JL82_ORBOL</name>
<accession>A0A7C8JL82</accession>